<accession>A0ABP8QJK6</accession>
<name>A0ABP8QJK6_9GAMM</name>
<dbReference type="Proteomes" id="UP001501321">
    <property type="component" value="Unassembled WGS sequence"/>
</dbReference>
<feature type="signal peptide" evidence="1">
    <location>
        <begin position="1"/>
        <end position="15"/>
    </location>
</feature>
<evidence type="ECO:0000313" key="3">
    <source>
        <dbReference type="Proteomes" id="UP001501321"/>
    </source>
</evidence>
<reference evidence="3" key="1">
    <citation type="journal article" date="2019" name="Int. J. Syst. Evol. Microbiol.">
        <title>The Global Catalogue of Microorganisms (GCM) 10K type strain sequencing project: providing services to taxonomists for standard genome sequencing and annotation.</title>
        <authorList>
            <consortium name="The Broad Institute Genomics Platform"/>
            <consortium name="The Broad Institute Genome Sequencing Center for Infectious Disease"/>
            <person name="Wu L."/>
            <person name="Ma J."/>
        </authorList>
    </citation>
    <scope>NUCLEOTIDE SEQUENCE [LARGE SCALE GENOMIC DNA]</scope>
    <source>
        <strain evidence="3">JCM 32226</strain>
    </source>
</reference>
<keyword evidence="1" id="KW-0732">Signal</keyword>
<dbReference type="RefSeq" id="WP_345014468.1">
    <property type="nucleotide sequence ID" value="NZ_BAABFC010000024.1"/>
</dbReference>
<evidence type="ECO:0000256" key="1">
    <source>
        <dbReference type="SAM" id="SignalP"/>
    </source>
</evidence>
<protein>
    <submittedName>
        <fullName evidence="2">Uncharacterized protein</fullName>
    </submittedName>
</protein>
<feature type="chain" id="PRO_5045196185" evidence="1">
    <location>
        <begin position="16"/>
        <end position="393"/>
    </location>
</feature>
<comment type="caution">
    <text evidence="2">The sequence shown here is derived from an EMBL/GenBank/DDBJ whole genome shotgun (WGS) entry which is preliminary data.</text>
</comment>
<keyword evidence="3" id="KW-1185">Reference proteome</keyword>
<proteinExistence type="predicted"/>
<evidence type="ECO:0000313" key="2">
    <source>
        <dbReference type="EMBL" id="GAA4503299.1"/>
    </source>
</evidence>
<organism evidence="2 3">
    <name type="scientific">Pseudaeromonas paramecii</name>
    <dbReference type="NCBI Taxonomy" id="2138166"/>
    <lineage>
        <taxon>Bacteria</taxon>
        <taxon>Pseudomonadati</taxon>
        <taxon>Pseudomonadota</taxon>
        <taxon>Gammaproteobacteria</taxon>
        <taxon>Aeromonadales</taxon>
        <taxon>Aeromonadaceae</taxon>
        <taxon>Pseudaeromonas</taxon>
    </lineage>
</organism>
<dbReference type="EMBL" id="BAABFC010000024">
    <property type="protein sequence ID" value="GAA4503299.1"/>
    <property type="molecule type" value="Genomic_DNA"/>
</dbReference>
<sequence>MRPVLLLTLLLTACAATPPQVNDATITPVYRTKADGLFLAINKQKSRQDGEAGELRLAALYENSDDPTLRHQARDILLPLAERGFVLAQKRLAYGESSGRYGPPDDAAATRYLARLQAEQKPDHTLTLSLQRDKQLMSTHQAQLTSWYAKHLTTCPNRATGWPAALGSDQDYLAVRALVDCLLAYGASDQPSARLQALSDFEAIRCAAEPEHPCRAQGFALLASGQLPTEPEPAALASLVEALSLLRAVETQRLHLGPQSGERPVLSESVWWEIQYAEDQAKDGQRAAAYERLAQYRQDNRLTAKEQAFVDLTLARLELQAGQQAQAQTRLLPLRHSPQLPSQLQQSVQNTLIRLSVARQDLALTIQLQLESFSPLPERDRLLPASLFSAMTP</sequence>
<gene>
    <name evidence="2" type="ORF">GCM10023095_29330</name>
</gene>